<dbReference type="Gene3D" id="3.40.50.1820">
    <property type="entry name" value="alpha/beta hydrolase"/>
    <property type="match status" value="1"/>
</dbReference>
<evidence type="ECO:0008006" key="4">
    <source>
        <dbReference type="Google" id="ProtNLM"/>
    </source>
</evidence>
<gene>
    <name evidence="2" type="ORF">Q8W30_17245</name>
</gene>
<comment type="caution">
    <text evidence="2">The sequence shown here is derived from an EMBL/GenBank/DDBJ whole genome shotgun (WGS) entry which is preliminary data.</text>
</comment>
<keyword evidence="1" id="KW-0472">Membrane</keyword>
<evidence type="ECO:0000313" key="2">
    <source>
        <dbReference type="EMBL" id="MDP2524313.1"/>
    </source>
</evidence>
<keyword evidence="3" id="KW-1185">Reference proteome</keyword>
<evidence type="ECO:0000313" key="3">
    <source>
        <dbReference type="Proteomes" id="UP001177341"/>
    </source>
</evidence>
<dbReference type="EMBL" id="JAUYVO010000018">
    <property type="protein sequence ID" value="MDP2524313.1"/>
    <property type="molecule type" value="Genomic_DNA"/>
</dbReference>
<dbReference type="Gene3D" id="3.40.50.2300">
    <property type="match status" value="1"/>
</dbReference>
<sequence length="392" mass="45349">MTISIFIIEDDNIKKDDISNHIKESSTFNINLSFSDSVDSALKYLENFSVDLVILDLNLPMRSNGNAIQEGGETILDALVNDEYGTYNRPTSVFGISQHKDLHEKYSDKFSELSFTLNYYSPITTDWKTRLTRLINWLSANNAQSSTRIKKSEKLIISVHGIRTEANWQKKLDKLVNESNSTGVSCRSYNYGFFDLVRYIFPYTRRREVEKFSRHVKSLVRTYENADITFIGHSFGTHLIGFFLKSLKLENSVRIDKIILINSVLPSDFPWHKIKEIVRINTIINDCGIKDKVLLLSQAFVPGTGMAGRVGFHGFIDSAFQNRYFDAGHDLYETVDDYFERYCLPLILKSEVISSDVRDNKWVQNFINSLFRWMNTTNIFLFTLFVLFLMIL</sequence>
<evidence type="ECO:0000256" key="1">
    <source>
        <dbReference type="SAM" id="Phobius"/>
    </source>
</evidence>
<name>A0ABT9EZ63_9GAMM</name>
<protein>
    <recommendedName>
        <fullName evidence="4">Response regulatory domain-containing protein</fullName>
    </recommendedName>
</protein>
<dbReference type="Proteomes" id="UP001177341">
    <property type="component" value="Unassembled WGS sequence"/>
</dbReference>
<dbReference type="InterPro" id="IPR011006">
    <property type="entry name" value="CheY-like_superfamily"/>
</dbReference>
<dbReference type="InterPro" id="IPR029058">
    <property type="entry name" value="AB_hydrolase_fold"/>
</dbReference>
<reference evidence="2" key="1">
    <citation type="submission" date="2023-07" db="EMBL/GenBank/DDBJ databases">
        <title>Genome content predicts the carbon catabolic preferences of heterotrophic bacteria.</title>
        <authorList>
            <person name="Gralka M."/>
        </authorList>
    </citation>
    <scope>NUCLEOTIDE SEQUENCE</scope>
    <source>
        <strain evidence="2">5G01</strain>
    </source>
</reference>
<dbReference type="RefSeq" id="WP_305451214.1">
    <property type="nucleotide sequence ID" value="NZ_JAUYVO010000018.1"/>
</dbReference>
<dbReference type="SUPFAM" id="SSF53474">
    <property type="entry name" value="alpha/beta-Hydrolases"/>
    <property type="match status" value="1"/>
</dbReference>
<keyword evidence="1" id="KW-0812">Transmembrane</keyword>
<feature type="transmembrane region" description="Helical" evidence="1">
    <location>
        <begin position="370"/>
        <end position="391"/>
    </location>
</feature>
<keyword evidence="1" id="KW-1133">Transmembrane helix</keyword>
<organism evidence="2 3">
    <name type="scientific">Neptunomonas phycophila</name>
    <dbReference type="NCBI Taxonomy" id="1572645"/>
    <lineage>
        <taxon>Bacteria</taxon>
        <taxon>Pseudomonadati</taxon>
        <taxon>Pseudomonadota</taxon>
        <taxon>Gammaproteobacteria</taxon>
        <taxon>Oceanospirillales</taxon>
        <taxon>Oceanospirillaceae</taxon>
        <taxon>Neptunomonas</taxon>
    </lineage>
</organism>
<accession>A0ABT9EZ63</accession>
<proteinExistence type="predicted"/>
<dbReference type="SUPFAM" id="SSF52172">
    <property type="entry name" value="CheY-like"/>
    <property type="match status" value="1"/>
</dbReference>